<proteinExistence type="predicted"/>
<feature type="domain" description="BZIP" evidence="3">
    <location>
        <begin position="90"/>
        <end position="153"/>
    </location>
</feature>
<feature type="region of interest" description="Disordered" evidence="2">
    <location>
        <begin position="170"/>
        <end position="202"/>
    </location>
</feature>
<comment type="caution">
    <text evidence="4">The sequence shown here is derived from an EMBL/GenBank/DDBJ whole genome shotgun (WGS) entry which is preliminary data.</text>
</comment>
<dbReference type="InterPro" id="IPR046347">
    <property type="entry name" value="bZIP_sf"/>
</dbReference>
<dbReference type="EMBL" id="JAFDVH010000014">
    <property type="protein sequence ID" value="KAG7464490.1"/>
    <property type="molecule type" value="Genomic_DNA"/>
</dbReference>
<dbReference type="GO" id="GO:0000981">
    <property type="term" value="F:DNA-binding transcription factor activity, RNA polymerase II-specific"/>
    <property type="evidence" value="ECO:0007669"/>
    <property type="project" value="TreeGrafter"/>
</dbReference>
<feature type="compositionally biased region" description="Low complexity" evidence="2">
    <location>
        <begin position="289"/>
        <end position="301"/>
    </location>
</feature>
<dbReference type="PROSITE" id="PS50217">
    <property type="entry name" value="BZIP"/>
    <property type="match status" value="1"/>
</dbReference>
<gene>
    <name evidence="4" type="ORF">MATL_G00166160</name>
</gene>
<dbReference type="GO" id="GO:0005634">
    <property type="term" value="C:nucleus"/>
    <property type="evidence" value="ECO:0007669"/>
    <property type="project" value="TreeGrafter"/>
</dbReference>
<dbReference type="PANTHER" id="PTHR23351:SF25">
    <property type="entry name" value="FOS-RELATED ANTIGEN 2"/>
    <property type="match status" value="1"/>
</dbReference>
<feature type="coiled-coil region" evidence="1">
    <location>
        <begin position="104"/>
        <end position="149"/>
    </location>
</feature>
<dbReference type="InterPro" id="IPR004827">
    <property type="entry name" value="bZIP"/>
</dbReference>
<evidence type="ECO:0000313" key="5">
    <source>
        <dbReference type="Proteomes" id="UP001046870"/>
    </source>
</evidence>
<dbReference type="AlphaFoldDB" id="A0A9D3PSX7"/>
<dbReference type="InterPro" id="IPR000837">
    <property type="entry name" value="AP-1"/>
</dbReference>
<dbReference type="SMART" id="SM00338">
    <property type="entry name" value="BRLZ"/>
    <property type="match status" value="1"/>
</dbReference>
<dbReference type="OrthoDB" id="5866312at2759"/>
<evidence type="ECO:0000259" key="3">
    <source>
        <dbReference type="PROSITE" id="PS50217"/>
    </source>
</evidence>
<keyword evidence="1" id="KW-0175">Coiled coil</keyword>
<protein>
    <recommendedName>
        <fullName evidence="3">BZIP domain-containing protein</fullName>
    </recommendedName>
</protein>
<reference evidence="4" key="1">
    <citation type="submission" date="2021-01" db="EMBL/GenBank/DDBJ databases">
        <authorList>
            <person name="Zahm M."/>
            <person name="Roques C."/>
            <person name="Cabau C."/>
            <person name="Klopp C."/>
            <person name="Donnadieu C."/>
            <person name="Jouanno E."/>
            <person name="Lampietro C."/>
            <person name="Louis A."/>
            <person name="Herpin A."/>
            <person name="Echchiki A."/>
            <person name="Berthelot C."/>
            <person name="Parey E."/>
            <person name="Roest-Crollius H."/>
            <person name="Braasch I."/>
            <person name="Postlethwait J."/>
            <person name="Bobe J."/>
            <person name="Montfort J."/>
            <person name="Bouchez O."/>
            <person name="Begum T."/>
            <person name="Mejri S."/>
            <person name="Adams A."/>
            <person name="Chen W.-J."/>
            <person name="Guiguen Y."/>
        </authorList>
    </citation>
    <scope>NUCLEOTIDE SEQUENCE</scope>
    <source>
        <strain evidence="4">YG-15Mar2019-1</strain>
        <tissue evidence="4">Brain</tissue>
    </source>
</reference>
<dbReference type="GO" id="GO:0000978">
    <property type="term" value="F:RNA polymerase II cis-regulatory region sequence-specific DNA binding"/>
    <property type="evidence" value="ECO:0007669"/>
    <property type="project" value="TreeGrafter"/>
</dbReference>
<sequence>MYRNYGNLMDESVSNSGTLGSSSSAQQSQRKFFGGRATQFVPNLDTVTSSQDLQWLAHLVRPGVIRAVGGARVVTTTRRRNNEFLCPEDLEKRKLRRERNKMAAARCRNRRRELTESLQKETEELEADKARLQKEIADLQKEKERLQLVLEAHRPICKIVDLDSDSDSETCSALSPTRVADSDLPGPLLRTEKPKPKITLPPATLAPAVSTALSGPLDSESLHTPILICTPSLTPFTTSLVFTYPSAPLDVGGAAGPSHHHGSPASSPLGMAQQPPCPQPCGVAHRRSSSSGDQSDHSLSSPTVLTL</sequence>
<feature type="region of interest" description="Disordered" evidence="2">
    <location>
        <begin position="253"/>
        <end position="307"/>
    </location>
</feature>
<name>A0A9D3PSX7_MEGAT</name>
<dbReference type="FunFam" id="1.20.5.170:FF:000006">
    <property type="entry name" value="fos-related antigen 2 isoform X1"/>
    <property type="match status" value="1"/>
</dbReference>
<accession>A0A9D3PSX7</accession>
<dbReference type="CDD" id="cd14721">
    <property type="entry name" value="bZIP_Fos"/>
    <property type="match status" value="1"/>
</dbReference>
<evidence type="ECO:0000256" key="1">
    <source>
        <dbReference type="SAM" id="Coils"/>
    </source>
</evidence>
<organism evidence="4 5">
    <name type="scientific">Megalops atlanticus</name>
    <name type="common">Tarpon</name>
    <name type="synonym">Clupea gigantea</name>
    <dbReference type="NCBI Taxonomy" id="7932"/>
    <lineage>
        <taxon>Eukaryota</taxon>
        <taxon>Metazoa</taxon>
        <taxon>Chordata</taxon>
        <taxon>Craniata</taxon>
        <taxon>Vertebrata</taxon>
        <taxon>Euteleostomi</taxon>
        <taxon>Actinopterygii</taxon>
        <taxon>Neopterygii</taxon>
        <taxon>Teleostei</taxon>
        <taxon>Elopiformes</taxon>
        <taxon>Megalopidae</taxon>
        <taxon>Megalops</taxon>
    </lineage>
</organism>
<dbReference type="PANTHER" id="PTHR23351">
    <property type="entry name" value="FOS TRANSCRIPTION FACTOR-RELATED"/>
    <property type="match status" value="1"/>
</dbReference>
<evidence type="ECO:0000256" key="2">
    <source>
        <dbReference type="SAM" id="MobiDB-lite"/>
    </source>
</evidence>
<keyword evidence="5" id="KW-1185">Reference proteome</keyword>
<dbReference type="SUPFAM" id="SSF57959">
    <property type="entry name" value="Leucine zipper domain"/>
    <property type="match status" value="1"/>
</dbReference>
<dbReference type="Pfam" id="PF07716">
    <property type="entry name" value="bZIP_2"/>
    <property type="match status" value="1"/>
</dbReference>
<evidence type="ECO:0000313" key="4">
    <source>
        <dbReference type="EMBL" id="KAG7464490.1"/>
    </source>
</evidence>
<dbReference type="Proteomes" id="UP001046870">
    <property type="component" value="Chromosome 14"/>
</dbReference>
<dbReference type="Gene3D" id="1.20.5.170">
    <property type="match status" value="1"/>
</dbReference>
<dbReference type="PROSITE" id="PS00036">
    <property type="entry name" value="BZIP_BASIC"/>
    <property type="match status" value="1"/>
</dbReference>